<dbReference type="CDD" id="cd00082">
    <property type="entry name" value="HisKA"/>
    <property type="match status" value="1"/>
</dbReference>
<keyword evidence="3" id="KW-0597">Phosphoprotein</keyword>
<dbReference type="Proteomes" id="UP000443153">
    <property type="component" value="Unassembled WGS sequence"/>
</dbReference>
<dbReference type="InterPro" id="IPR004358">
    <property type="entry name" value="Sig_transdc_His_kin-like_C"/>
</dbReference>
<feature type="coiled-coil region" evidence="4">
    <location>
        <begin position="158"/>
        <end position="185"/>
    </location>
</feature>
<dbReference type="InterPro" id="IPR036890">
    <property type="entry name" value="HATPase_C_sf"/>
</dbReference>
<dbReference type="Pfam" id="PF00512">
    <property type="entry name" value="HisKA"/>
    <property type="match status" value="1"/>
</dbReference>
<dbReference type="InterPro" id="IPR036097">
    <property type="entry name" value="HisK_dim/P_sf"/>
</dbReference>
<name>A0A6I2MSV7_9FLAO</name>
<evidence type="ECO:0000313" key="7">
    <source>
        <dbReference type="Proteomes" id="UP000443153"/>
    </source>
</evidence>
<organism evidence="6 7">
    <name type="scientific">Maribacter luteus</name>
    <dbReference type="NCBI Taxonomy" id="2594478"/>
    <lineage>
        <taxon>Bacteria</taxon>
        <taxon>Pseudomonadati</taxon>
        <taxon>Bacteroidota</taxon>
        <taxon>Flavobacteriia</taxon>
        <taxon>Flavobacteriales</taxon>
        <taxon>Flavobacteriaceae</taxon>
        <taxon>Maribacter</taxon>
    </lineage>
</organism>
<dbReference type="SUPFAM" id="SSF47384">
    <property type="entry name" value="Homodimeric domain of signal transducing histidine kinase"/>
    <property type="match status" value="1"/>
</dbReference>
<evidence type="ECO:0000256" key="3">
    <source>
        <dbReference type="ARBA" id="ARBA00022553"/>
    </source>
</evidence>
<keyword evidence="7" id="KW-1185">Reference proteome</keyword>
<comment type="catalytic activity">
    <reaction evidence="1">
        <text>ATP + protein L-histidine = ADP + protein N-phospho-L-histidine.</text>
        <dbReference type="EC" id="2.7.13.3"/>
    </reaction>
</comment>
<accession>A0A6I2MSV7</accession>
<evidence type="ECO:0000313" key="6">
    <source>
        <dbReference type="EMBL" id="MRX65540.1"/>
    </source>
</evidence>
<dbReference type="Gene3D" id="3.30.565.10">
    <property type="entry name" value="Histidine kinase-like ATPase, C-terminal domain"/>
    <property type="match status" value="1"/>
</dbReference>
<dbReference type="InterPro" id="IPR003018">
    <property type="entry name" value="GAF"/>
</dbReference>
<dbReference type="SUPFAM" id="SSF55874">
    <property type="entry name" value="ATPase domain of HSP90 chaperone/DNA topoisomerase II/histidine kinase"/>
    <property type="match status" value="1"/>
</dbReference>
<dbReference type="SMART" id="SM00387">
    <property type="entry name" value="HATPase_c"/>
    <property type="match status" value="1"/>
</dbReference>
<sequence>MIQPEDHSKEKERLASLESYSILDTLPEEDYDNLTAIAAEICGTPISLVSLLDNKRQWFKSHHGIDASETPKEYAFCAHAINSEEDILIVQDSRTDERFHDNPLVTGDPRVIFYAGIPLSTENGLPLGTLCVIDHKPKLLSQSQITSLKALAKQVMNLLKLRKSKIQLNKTIASLEEKNIELERFAYIAAHDLKSPLNAINSTAEIFSEYYHSSFDEDGKKMLGFIKSSTKKLKGLIDGLLDYSKSDSVLKEEQTTFEIEALQEDISGLFSFDNSLKLKIETPLERINTNRTALNQILINLVSNAIKYNDKNEVEINIKIDKNQDFYEFSVKDNGPGIPIKNQEKVFEIYKILTPTDKFGEKGNGIGLATVKKIVEKMGGSIYLESDPGTGATFHFKLKSVENEAGKLKMA</sequence>
<feature type="domain" description="Histidine kinase" evidence="5">
    <location>
        <begin position="188"/>
        <end position="402"/>
    </location>
</feature>
<evidence type="ECO:0000256" key="1">
    <source>
        <dbReference type="ARBA" id="ARBA00000085"/>
    </source>
</evidence>
<dbReference type="SUPFAM" id="SSF55781">
    <property type="entry name" value="GAF domain-like"/>
    <property type="match status" value="1"/>
</dbReference>
<keyword evidence="4" id="KW-0175">Coiled coil</keyword>
<dbReference type="GO" id="GO:0000155">
    <property type="term" value="F:phosphorelay sensor kinase activity"/>
    <property type="evidence" value="ECO:0007669"/>
    <property type="project" value="InterPro"/>
</dbReference>
<dbReference type="PANTHER" id="PTHR43102">
    <property type="entry name" value="SLR1143 PROTEIN"/>
    <property type="match status" value="1"/>
</dbReference>
<dbReference type="RefSeq" id="WP_154368446.1">
    <property type="nucleotide sequence ID" value="NZ_WKJH01000024.1"/>
</dbReference>
<proteinExistence type="predicted"/>
<dbReference type="Pfam" id="PF13185">
    <property type="entry name" value="GAF_2"/>
    <property type="match status" value="1"/>
</dbReference>
<dbReference type="Pfam" id="PF02518">
    <property type="entry name" value="HATPase_c"/>
    <property type="match status" value="1"/>
</dbReference>
<dbReference type="AlphaFoldDB" id="A0A6I2MSV7"/>
<evidence type="ECO:0000256" key="2">
    <source>
        <dbReference type="ARBA" id="ARBA00012438"/>
    </source>
</evidence>
<evidence type="ECO:0000259" key="5">
    <source>
        <dbReference type="PROSITE" id="PS50109"/>
    </source>
</evidence>
<evidence type="ECO:0000256" key="4">
    <source>
        <dbReference type="SAM" id="Coils"/>
    </source>
</evidence>
<dbReference type="PANTHER" id="PTHR43102:SF2">
    <property type="entry name" value="GAF DOMAIN-CONTAINING PROTEIN"/>
    <property type="match status" value="1"/>
</dbReference>
<dbReference type="InterPro" id="IPR003661">
    <property type="entry name" value="HisK_dim/P_dom"/>
</dbReference>
<dbReference type="InterPro" id="IPR029016">
    <property type="entry name" value="GAF-like_dom_sf"/>
</dbReference>
<dbReference type="OrthoDB" id="9811889at2"/>
<dbReference type="InterPro" id="IPR005467">
    <property type="entry name" value="His_kinase_dom"/>
</dbReference>
<dbReference type="Gene3D" id="3.30.450.40">
    <property type="match status" value="1"/>
</dbReference>
<reference evidence="6 7" key="1">
    <citation type="submission" date="2019-11" db="EMBL/GenBank/DDBJ databases">
        <title>Maribacter lutea sp. nov., a marine bacterium isolated from intertidal sand.</title>
        <authorList>
            <person name="Liu A."/>
        </authorList>
    </citation>
    <scope>NUCLEOTIDE SEQUENCE [LARGE SCALE GENOMIC DNA]</scope>
    <source>
        <strain evidence="6 7">RZ05</strain>
    </source>
</reference>
<dbReference type="EMBL" id="WKJH01000024">
    <property type="protein sequence ID" value="MRX65540.1"/>
    <property type="molecule type" value="Genomic_DNA"/>
</dbReference>
<dbReference type="Gene3D" id="1.10.287.130">
    <property type="match status" value="1"/>
</dbReference>
<dbReference type="SMART" id="SM00388">
    <property type="entry name" value="HisKA"/>
    <property type="match status" value="1"/>
</dbReference>
<dbReference type="PRINTS" id="PR00344">
    <property type="entry name" value="BCTRLSENSOR"/>
</dbReference>
<dbReference type="PROSITE" id="PS50109">
    <property type="entry name" value="HIS_KIN"/>
    <property type="match status" value="1"/>
</dbReference>
<protein>
    <recommendedName>
        <fullName evidence="2">histidine kinase</fullName>
        <ecNumber evidence="2">2.7.13.3</ecNumber>
    </recommendedName>
</protein>
<dbReference type="SMART" id="SM00065">
    <property type="entry name" value="GAF"/>
    <property type="match status" value="1"/>
</dbReference>
<dbReference type="InterPro" id="IPR003594">
    <property type="entry name" value="HATPase_dom"/>
</dbReference>
<comment type="caution">
    <text evidence="6">The sequence shown here is derived from an EMBL/GenBank/DDBJ whole genome shotgun (WGS) entry which is preliminary data.</text>
</comment>
<dbReference type="EC" id="2.7.13.3" evidence="2"/>
<gene>
    <name evidence="6" type="ORF">GJ691_15400</name>
</gene>